<feature type="transmembrane region" description="Helical" evidence="2">
    <location>
        <begin position="48"/>
        <end position="65"/>
    </location>
</feature>
<feature type="transmembrane region" description="Helical" evidence="2">
    <location>
        <begin position="112"/>
        <end position="135"/>
    </location>
</feature>
<keyword evidence="2" id="KW-1133">Transmembrane helix</keyword>
<feature type="transmembrane region" description="Helical" evidence="2">
    <location>
        <begin position="85"/>
        <end position="105"/>
    </location>
</feature>
<evidence type="ECO:0000256" key="1">
    <source>
        <dbReference type="SAM" id="MobiDB-lite"/>
    </source>
</evidence>
<keyword evidence="2" id="KW-0472">Membrane</keyword>
<comment type="caution">
    <text evidence="3">The sequence shown here is derived from an EMBL/GenBank/DDBJ whole genome shotgun (WGS) entry which is preliminary data.</text>
</comment>
<protein>
    <submittedName>
        <fullName evidence="3">Uncharacterized protein</fullName>
    </submittedName>
</protein>
<evidence type="ECO:0000313" key="4">
    <source>
        <dbReference type="Proteomes" id="UP001432027"/>
    </source>
</evidence>
<keyword evidence="2" id="KW-0812">Transmembrane</keyword>
<dbReference type="EMBL" id="BTSX01000005">
    <property type="protein sequence ID" value="GMT00805.1"/>
    <property type="molecule type" value="Genomic_DNA"/>
</dbReference>
<evidence type="ECO:0000313" key="3">
    <source>
        <dbReference type="EMBL" id="GMT00805.1"/>
    </source>
</evidence>
<name>A0AAV5U316_9BILA</name>
<feature type="region of interest" description="Disordered" evidence="1">
    <location>
        <begin position="1"/>
        <end position="40"/>
    </location>
</feature>
<dbReference type="Proteomes" id="UP001432027">
    <property type="component" value="Unassembled WGS sequence"/>
</dbReference>
<reference evidence="3" key="1">
    <citation type="submission" date="2023-10" db="EMBL/GenBank/DDBJ databases">
        <title>Genome assembly of Pristionchus species.</title>
        <authorList>
            <person name="Yoshida K."/>
            <person name="Sommer R.J."/>
        </authorList>
    </citation>
    <scope>NUCLEOTIDE SEQUENCE</scope>
    <source>
        <strain evidence="3">RS0144</strain>
    </source>
</reference>
<organism evidence="3 4">
    <name type="scientific">Pristionchus entomophagus</name>
    <dbReference type="NCBI Taxonomy" id="358040"/>
    <lineage>
        <taxon>Eukaryota</taxon>
        <taxon>Metazoa</taxon>
        <taxon>Ecdysozoa</taxon>
        <taxon>Nematoda</taxon>
        <taxon>Chromadorea</taxon>
        <taxon>Rhabditida</taxon>
        <taxon>Rhabditina</taxon>
        <taxon>Diplogasteromorpha</taxon>
        <taxon>Diplogasteroidea</taxon>
        <taxon>Neodiplogasteridae</taxon>
        <taxon>Pristionchus</taxon>
    </lineage>
</organism>
<accession>A0AAV5U316</accession>
<dbReference type="AlphaFoldDB" id="A0AAV5U316"/>
<evidence type="ECO:0000256" key="2">
    <source>
        <dbReference type="SAM" id="Phobius"/>
    </source>
</evidence>
<gene>
    <name evidence="3" type="ORF">PENTCL1PPCAC_22979</name>
</gene>
<proteinExistence type="predicted"/>
<keyword evidence="4" id="KW-1185">Reference proteome</keyword>
<feature type="transmembrane region" description="Helical" evidence="2">
    <location>
        <begin position="147"/>
        <end position="169"/>
    </location>
</feature>
<sequence>MQLLNLSTRTLKEEEEDDSPSVISSSHHKPLSSLPPTTHTNHTSNSPLWFVFSVYGWGWLRLLYAIYSQEMEDLHCTTRVCLDEIGLVCLMVSGLSLLLAMVGLLRWSSLLITPFLVTQSVWTGGLAGGLIYQSYTEFSNGSRLVHVYAFCLLSTTVMIGALIGIYLTLRSMDNIRRILMDKRKGRIGLFANPLFSPDSVNKIARDDSVMDGSMSLTEFKTPSSLIALFEDTHEVCISPIGVVSQYLDLVTSHI</sequence>